<evidence type="ECO:0000313" key="4">
    <source>
        <dbReference type="Proteomes" id="UP000815677"/>
    </source>
</evidence>
<evidence type="ECO:0000256" key="1">
    <source>
        <dbReference type="ARBA" id="ARBA00034736"/>
    </source>
</evidence>
<dbReference type="InterPro" id="IPR018870">
    <property type="entry name" value="Tti2"/>
</dbReference>
<accession>A0ABQ0LS29</accession>
<protein>
    <submittedName>
        <fullName evidence="3">Uncharacterized protein</fullName>
    </submittedName>
</protein>
<comment type="similarity">
    <text evidence="1">Belongs to the TTI2 family.</text>
</comment>
<dbReference type="SUPFAM" id="SSF48371">
    <property type="entry name" value="ARM repeat"/>
    <property type="match status" value="1"/>
</dbReference>
<name>A0ABQ0LS29_MYCCL</name>
<dbReference type="Proteomes" id="UP000815677">
    <property type="component" value="Unassembled WGS sequence"/>
</dbReference>
<dbReference type="InterPro" id="IPR016024">
    <property type="entry name" value="ARM-type_fold"/>
</dbReference>
<feature type="coiled-coil region" evidence="2">
    <location>
        <begin position="31"/>
        <end position="58"/>
    </location>
</feature>
<gene>
    <name evidence="3" type="ORF">MCHLO_10789</name>
</gene>
<keyword evidence="2" id="KW-0175">Coiled coil</keyword>
<dbReference type="PANTHER" id="PTHR32226">
    <property type="entry name" value="TELO2-INTERACTING PROTEIN 2"/>
    <property type="match status" value="1"/>
</dbReference>
<dbReference type="EMBL" id="DF848493">
    <property type="protein sequence ID" value="GAT53888.1"/>
    <property type="molecule type" value="Genomic_DNA"/>
</dbReference>
<dbReference type="PANTHER" id="PTHR32226:SF2">
    <property type="entry name" value="TELO2-INTERACTING PROTEIN 2"/>
    <property type="match status" value="1"/>
</dbReference>
<evidence type="ECO:0000256" key="2">
    <source>
        <dbReference type="SAM" id="Coils"/>
    </source>
</evidence>
<reference evidence="3" key="1">
    <citation type="submission" date="2014-09" db="EMBL/GenBank/DDBJ databases">
        <title>Genome sequence of the luminous mushroom Mycena chlorophos for searching fungal bioluminescence genes.</title>
        <authorList>
            <person name="Tanaka Y."/>
            <person name="Kasuga D."/>
            <person name="Oba Y."/>
            <person name="Hase S."/>
            <person name="Sato K."/>
            <person name="Oba Y."/>
            <person name="Sakakibara Y."/>
        </authorList>
    </citation>
    <scope>NUCLEOTIDE SEQUENCE</scope>
</reference>
<evidence type="ECO:0000313" key="3">
    <source>
        <dbReference type="EMBL" id="GAT53888.1"/>
    </source>
</evidence>
<dbReference type="Pfam" id="PF10521">
    <property type="entry name" value="Tti2"/>
    <property type="match status" value="1"/>
</dbReference>
<keyword evidence="4" id="KW-1185">Reference proteome</keyword>
<sequence>MDLDALRVPPEIRNYAKIEDENVLLRLEKWKNKALDTLAKLQTRVEELAKLALKEQADVITAVAPLSAEADWVPEETRSKANEILDSAFPDPALALVTHILQHNVRPIFRTNAHPSVNLDTGRKLPRPAGGPFASQDFYDAQGWKDQPGAWMVVFWCVKNIPSGGYEEIWHLVIPPVMTLLDDYEPQYKLCGLKIAIAMLDHVPGSLLKRTGVDSLFSGALGRAILVLDAPETPILLPSTVSASLQLIKLTTEEESAERFNQLCALLGDSIVGSVWMYSSNRPDALLASIVALPPVFKMLRVGCARYLKVLVAQLVFPLAPLEYQHTTLELQLASLRALSALFDACPQRIRHWSGTILNAVARCWVGVVENPQGKHELRTELQNVCRSLAVVCPELLQTEYPQVTALDEKIFTQLFTSRI</sequence>
<proteinExistence type="inferred from homology"/>
<organism evidence="3 4">
    <name type="scientific">Mycena chlorophos</name>
    <name type="common">Agaric fungus</name>
    <name type="synonym">Agaricus chlorophos</name>
    <dbReference type="NCBI Taxonomy" id="658473"/>
    <lineage>
        <taxon>Eukaryota</taxon>
        <taxon>Fungi</taxon>
        <taxon>Dikarya</taxon>
        <taxon>Basidiomycota</taxon>
        <taxon>Agaricomycotina</taxon>
        <taxon>Agaricomycetes</taxon>
        <taxon>Agaricomycetidae</taxon>
        <taxon>Agaricales</taxon>
        <taxon>Marasmiineae</taxon>
        <taxon>Mycenaceae</taxon>
        <taxon>Mycena</taxon>
    </lineage>
</organism>